<feature type="region of interest" description="Disordered" evidence="1">
    <location>
        <begin position="430"/>
        <end position="461"/>
    </location>
</feature>
<feature type="region of interest" description="Disordered" evidence="1">
    <location>
        <begin position="515"/>
        <end position="539"/>
    </location>
</feature>
<protein>
    <recommendedName>
        <fullName evidence="3">Glycosyltransferase family 31 protein</fullName>
    </recommendedName>
</protein>
<dbReference type="AlphaFoldDB" id="A0A0B7JP22"/>
<sequence length="554" mass="62819">MLFKGPCSVHSRLAHMLMALLLVGLFVQTLRIATDRKRSPLLKDAEVIPEGNASPEELYLGRLTRELGLSHEASWVAWRIQPSEQSEVWPSVTEVQLNFGAVTPKTINLASPDRMDLYAKKRMELPVPTGPKLGDVDASDFLFGISTTYARISDRDYAMIKAWARWLTDGHHHSNGASMVVVLDQANAGQLDEVDRALQASGLDCWVTTTEEPMSMARRYFELTRILKTFAANLAANGQNKRWFGLVEDDVFFPSLSYLRDRLFTYNTDQQHYIGLPSEKLDWDTSENEQIQTHGGGAVLLTLSALTRIPNLPCFEAEHSKKTSFKSKRWDELLHTCLMKHTELQMHVLPGFYSPNDKTIDENVDSYETGQQPLLLRRYAHRHLLNINKAHLVTNVCGESCFMQRYLFKDNWVLVNGISITQYPDGVKIEHKEGHNSAPTEEKKEDKQKRSNLEAEEAERDVSSSLSRRLFIDDDSGSVDRATLSWSGRRNSWKLVDSAVSKDGAVWQAYLKRGKKNSARDVQQQQQQQQQPGNSADEKDSIIVLVWEQAKSAL</sequence>
<gene>
    <name evidence="2" type="ORF">BN869_000000306_1</name>
</gene>
<reference evidence="2" key="1">
    <citation type="submission" date="2015-01" db="EMBL/GenBank/DDBJ databases">
        <authorList>
            <person name="Durling Mikael"/>
        </authorList>
    </citation>
    <scope>NUCLEOTIDE SEQUENCE</scope>
</reference>
<evidence type="ECO:0008006" key="3">
    <source>
        <dbReference type="Google" id="ProtNLM"/>
    </source>
</evidence>
<organism evidence="2">
    <name type="scientific">Bionectria ochroleuca</name>
    <name type="common">Gliocladium roseum</name>
    <dbReference type="NCBI Taxonomy" id="29856"/>
    <lineage>
        <taxon>Eukaryota</taxon>
        <taxon>Fungi</taxon>
        <taxon>Dikarya</taxon>
        <taxon>Ascomycota</taxon>
        <taxon>Pezizomycotina</taxon>
        <taxon>Sordariomycetes</taxon>
        <taxon>Hypocreomycetidae</taxon>
        <taxon>Hypocreales</taxon>
        <taxon>Bionectriaceae</taxon>
        <taxon>Clonostachys</taxon>
    </lineage>
</organism>
<evidence type="ECO:0000313" key="2">
    <source>
        <dbReference type="EMBL" id="CEO44251.1"/>
    </source>
</evidence>
<proteinExistence type="predicted"/>
<dbReference type="EMBL" id="CDPU01000001">
    <property type="protein sequence ID" value="CEO44251.1"/>
    <property type="molecule type" value="Genomic_DNA"/>
</dbReference>
<evidence type="ECO:0000256" key="1">
    <source>
        <dbReference type="SAM" id="MobiDB-lite"/>
    </source>
</evidence>
<name>A0A0B7JP22_BIOOC</name>
<feature type="compositionally biased region" description="Basic and acidic residues" evidence="1">
    <location>
        <begin position="430"/>
        <end position="453"/>
    </location>
</feature>
<dbReference type="Gene3D" id="3.90.550.50">
    <property type="match status" value="1"/>
</dbReference>
<accession>A0A0B7JP22</accession>